<evidence type="ECO:0000313" key="2">
    <source>
        <dbReference type="Proteomes" id="UP000054995"/>
    </source>
</evidence>
<keyword evidence="2" id="KW-1185">Reference proteome</keyword>
<sequence>MFSAFDEWQAQRLNEQHAAKAAPAAAVSTMNESLLALMMMKSVLTSKCFLVLACSRVKKLAGQQARRRCSTKRRQQLGRKAKFVWMLVEERQCKANFHVDEHLQQSTRVTIDNFGNSVLASFKTAGMQAGRFENFRLDQLLRMPVQPINRCNLFLATVTVIAFQSD</sequence>
<protein>
    <submittedName>
        <fullName evidence="1">Uncharacterized protein</fullName>
    </submittedName>
</protein>
<accession>A0A0V1FJP2</accession>
<evidence type="ECO:0000313" key="1">
    <source>
        <dbReference type="EMBL" id="KRY86288.1"/>
    </source>
</evidence>
<reference evidence="1 2" key="1">
    <citation type="submission" date="2015-01" db="EMBL/GenBank/DDBJ databases">
        <title>Evolution of Trichinella species and genotypes.</title>
        <authorList>
            <person name="Korhonen P.K."/>
            <person name="Edoardo P."/>
            <person name="Giuseppe L.R."/>
            <person name="Gasser R.B."/>
        </authorList>
    </citation>
    <scope>NUCLEOTIDE SEQUENCE [LARGE SCALE GENOMIC DNA]</scope>
    <source>
        <strain evidence="1">ISS470</strain>
    </source>
</reference>
<organism evidence="1 2">
    <name type="scientific">Trichinella pseudospiralis</name>
    <name type="common">Parasitic roundworm</name>
    <dbReference type="NCBI Taxonomy" id="6337"/>
    <lineage>
        <taxon>Eukaryota</taxon>
        <taxon>Metazoa</taxon>
        <taxon>Ecdysozoa</taxon>
        <taxon>Nematoda</taxon>
        <taxon>Enoplea</taxon>
        <taxon>Dorylaimia</taxon>
        <taxon>Trichinellida</taxon>
        <taxon>Trichinellidae</taxon>
        <taxon>Trichinella</taxon>
    </lineage>
</organism>
<name>A0A0V1FJP2_TRIPS</name>
<dbReference type="EMBL" id="JYDT01000074">
    <property type="protein sequence ID" value="KRY86288.1"/>
    <property type="molecule type" value="Genomic_DNA"/>
</dbReference>
<comment type="caution">
    <text evidence="1">The sequence shown here is derived from an EMBL/GenBank/DDBJ whole genome shotgun (WGS) entry which is preliminary data.</text>
</comment>
<dbReference type="AlphaFoldDB" id="A0A0V1FJP2"/>
<dbReference type="OrthoDB" id="10631453at2759"/>
<proteinExistence type="predicted"/>
<gene>
    <name evidence="1" type="ORF">T4D_12678</name>
</gene>
<dbReference type="Proteomes" id="UP000054995">
    <property type="component" value="Unassembled WGS sequence"/>
</dbReference>